<keyword evidence="4" id="KW-1185">Reference proteome</keyword>
<dbReference type="Pfam" id="PF13038">
    <property type="entry name" value="DUF3899"/>
    <property type="match status" value="1"/>
</dbReference>
<gene>
    <name evidence="3" type="ORF">ACFSUL_10865</name>
</gene>
<feature type="domain" description="DUF3899" evidence="2">
    <location>
        <begin position="34"/>
        <end position="123"/>
    </location>
</feature>
<feature type="transmembrane region" description="Helical" evidence="1">
    <location>
        <begin position="107"/>
        <end position="126"/>
    </location>
</feature>
<protein>
    <submittedName>
        <fullName evidence="3">DUF3899 domain-containing protein</fullName>
    </submittedName>
</protein>
<evidence type="ECO:0000259" key="2">
    <source>
        <dbReference type="Pfam" id="PF13038"/>
    </source>
</evidence>
<sequence>MKTSKYSLLLIGLLLLFSISAPFFQSEPYHIALVNNFFAVGMLFLCLGAFLFIMEQGFFNGISYAFKRFRKNTKKGKYVSQFDDLDETKEIYEEYNVKRSYSITKPLLLVGGGSFLLSLVVSFLFFT</sequence>
<evidence type="ECO:0000313" key="3">
    <source>
        <dbReference type="EMBL" id="MFD2681245.1"/>
    </source>
</evidence>
<dbReference type="Proteomes" id="UP001597506">
    <property type="component" value="Unassembled WGS sequence"/>
</dbReference>
<organism evidence="3 4">
    <name type="scientific">Bacillus seohaeanensis</name>
    <dbReference type="NCBI Taxonomy" id="284580"/>
    <lineage>
        <taxon>Bacteria</taxon>
        <taxon>Bacillati</taxon>
        <taxon>Bacillota</taxon>
        <taxon>Bacilli</taxon>
        <taxon>Bacillales</taxon>
        <taxon>Bacillaceae</taxon>
        <taxon>Bacillus</taxon>
    </lineage>
</organism>
<evidence type="ECO:0000256" key="1">
    <source>
        <dbReference type="SAM" id="Phobius"/>
    </source>
</evidence>
<dbReference type="RefSeq" id="WP_377935295.1">
    <property type="nucleotide sequence ID" value="NZ_JBHUMF010000028.1"/>
</dbReference>
<feature type="transmembrane region" description="Helical" evidence="1">
    <location>
        <begin position="42"/>
        <end position="66"/>
    </location>
</feature>
<name>A0ABW5RRD7_9BACI</name>
<reference evidence="4" key="1">
    <citation type="journal article" date="2019" name="Int. J. Syst. Evol. Microbiol.">
        <title>The Global Catalogue of Microorganisms (GCM) 10K type strain sequencing project: providing services to taxonomists for standard genome sequencing and annotation.</title>
        <authorList>
            <consortium name="The Broad Institute Genomics Platform"/>
            <consortium name="The Broad Institute Genome Sequencing Center for Infectious Disease"/>
            <person name="Wu L."/>
            <person name="Ma J."/>
        </authorList>
    </citation>
    <scope>NUCLEOTIDE SEQUENCE [LARGE SCALE GENOMIC DNA]</scope>
    <source>
        <strain evidence="4">KCTC 3913</strain>
    </source>
</reference>
<evidence type="ECO:0000313" key="4">
    <source>
        <dbReference type="Proteomes" id="UP001597506"/>
    </source>
</evidence>
<accession>A0ABW5RRD7</accession>
<dbReference type="EMBL" id="JBHUMF010000028">
    <property type="protein sequence ID" value="MFD2681245.1"/>
    <property type="molecule type" value="Genomic_DNA"/>
</dbReference>
<keyword evidence="1" id="KW-0472">Membrane</keyword>
<keyword evidence="1" id="KW-0812">Transmembrane</keyword>
<dbReference type="InterPro" id="IPR025007">
    <property type="entry name" value="DUF3899"/>
</dbReference>
<keyword evidence="1" id="KW-1133">Transmembrane helix</keyword>
<comment type="caution">
    <text evidence="3">The sequence shown here is derived from an EMBL/GenBank/DDBJ whole genome shotgun (WGS) entry which is preliminary data.</text>
</comment>
<proteinExistence type="predicted"/>